<evidence type="ECO:0000256" key="2">
    <source>
        <dbReference type="SAM" id="Phobius"/>
    </source>
</evidence>
<evidence type="ECO:0000313" key="5">
    <source>
        <dbReference type="Proteomes" id="UP000750711"/>
    </source>
</evidence>
<feature type="signal peptide" evidence="3">
    <location>
        <begin position="1"/>
        <end position="18"/>
    </location>
</feature>
<comment type="caution">
    <text evidence="4">The sequence shown here is derived from an EMBL/GenBank/DDBJ whole genome shotgun (WGS) entry which is preliminary data.</text>
</comment>
<feature type="chain" id="PRO_5040444571" evidence="3">
    <location>
        <begin position="19"/>
        <end position="257"/>
    </location>
</feature>
<reference evidence="4" key="1">
    <citation type="submission" date="2021-03" db="EMBL/GenBank/DDBJ databases">
        <title>Comparative genomics and phylogenomic investigation of the class Geoglossomycetes provide insights into ecological specialization and systematics.</title>
        <authorList>
            <person name="Melie T."/>
            <person name="Pirro S."/>
            <person name="Miller A.N."/>
            <person name="Quandt A."/>
        </authorList>
    </citation>
    <scope>NUCLEOTIDE SEQUENCE</scope>
    <source>
        <strain evidence="4">CAQ_001_2017</strain>
    </source>
</reference>
<accession>A0A9P8LFG9</accession>
<evidence type="ECO:0000256" key="3">
    <source>
        <dbReference type="SAM" id="SignalP"/>
    </source>
</evidence>
<keyword evidence="2" id="KW-1133">Transmembrane helix</keyword>
<evidence type="ECO:0000256" key="1">
    <source>
        <dbReference type="SAM" id="MobiDB-lite"/>
    </source>
</evidence>
<proteinExistence type="predicted"/>
<protein>
    <submittedName>
        <fullName evidence="4">Uncharacterized protein</fullName>
    </submittedName>
</protein>
<dbReference type="EMBL" id="JAGHQM010000212">
    <property type="protein sequence ID" value="KAH0563368.1"/>
    <property type="molecule type" value="Genomic_DNA"/>
</dbReference>
<keyword evidence="3" id="KW-0732">Signal</keyword>
<feature type="compositionally biased region" description="Pro residues" evidence="1">
    <location>
        <begin position="180"/>
        <end position="191"/>
    </location>
</feature>
<dbReference type="Proteomes" id="UP000750711">
    <property type="component" value="Unassembled WGS sequence"/>
</dbReference>
<organism evidence="4 5">
    <name type="scientific">Trichoglossum hirsutum</name>
    <dbReference type="NCBI Taxonomy" id="265104"/>
    <lineage>
        <taxon>Eukaryota</taxon>
        <taxon>Fungi</taxon>
        <taxon>Dikarya</taxon>
        <taxon>Ascomycota</taxon>
        <taxon>Pezizomycotina</taxon>
        <taxon>Geoglossomycetes</taxon>
        <taxon>Geoglossales</taxon>
        <taxon>Geoglossaceae</taxon>
        <taxon>Trichoglossum</taxon>
    </lineage>
</organism>
<sequence length="257" mass="27951">MSSSLLLLSWILPQSSFAQVVSDLISPSTDFSTIHDPSTLSTPTLGSSSVSFSTATATTITTTTTTPATTNLRSIQTPVNPAAPPAAFSRPVKERESSVVNLYFLLLFLLALLVAVIYYFVRRRRREKSARLRNRRHNALVRDLAGWPGTNRSRTGGRRGLGNSSGHGDMEEGLDERGEAPPPYEPPPPTLLPEAQQGSGRHEQLGPEHGTPAADVSPLRSPMRALTREELVQPPGYEDTVRSSTRISIRRLLLASS</sequence>
<feature type="region of interest" description="Disordered" evidence="1">
    <location>
        <begin position="146"/>
        <end position="244"/>
    </location>
</feature>
<dbReference type="AlphaFoldDB" id="A0A9P8LFG9"/>
<keyword evidence="2" id="KW-0472">Membrane</keyword>
<feature type="transmembrane region" description="Helical" evidence="2">
    <location>
        <begin position="102"/>
        <end position="121"/>
    </location>
</feature>
<keyword evidence="2" id="KW-0812">Transmembrane</keyword>
<keyword evidence="5" id="KW-1185">Reference proteome</keyword>
<name>A0A9P8LFG9_9PEZI</name>
<gene>
    <name evidence="4" type="ORF">GP486_002058</name>
</gene>
<evidence type="ECO:0000313" key="4">
    <source>
        <dbReference type="EMBL" id="KAH0563368.1"/>
    </source>
</evidence>